<feature type="compositionally biased region" description="Basic and acidic residues" evidence="1">
    <location>
        <begin position="29"/>
        <end position="66"/>
    </location>
</feature>
<organism evidence="2 3">
    <name type="scientific">Tritrichomonas musculus</name>
    <dbReference type="NCBI Taxonomy" id="1915356"/>
    <lineage>
        <taxon>Eukaryota</taxon>
        <taxon>Metamonada</taxon>
        <taxon>Parabasalia</taxon>
        <taxon>Tritrichomonadida</taxon>
        <taxon>Tritrichomonadidae</taxon>
        <taxon>Tritrichomonas</taxon>
    </lineage>
</organism>
<accession>A0ABR2JDJ4</accession>
<proteinExistence type="predicted"/>
<feature type="region of interest" description="Disordered" evidence="1">
    <location>
        <begin position="1"/>
        <end position="66"/>
    </location>
</feature>
<keyword evidence="3" id="KW-1185">Reference proteome</keyword>
<evidence type="ECO:0000313" key="2">
    <source>
        <dbReference type="EMBL" id="KAK8875841.1"/>
    </source>
</evidence>
<name>A0ABR2JDJ4_9EUKA</name>
<protein>
    <submittedName>
        <fullName evidence="2">Uncharacterized protein</fullName>
    </submittedName>
</protein>
<reference evidence="2 3" key="1">
    <citation type="submission" date="2024-04" db="EMBL/GenBank/DDBJ databases">
        <title>Tritrichomonas musculus Genome.</title>
        <authorList>
            <person name="Alves-Ferreira E."/>
            <person name="Grigg M."/>
            <person name="Lorenzi H."/>
            <person name="Galac M."/>
        </authorList>
    </citation>
    <scope>NUCLEOTIDE SEQUENCE [LARGE SCALE GENOMIC DNA]</scope>
    <source>
        <strain evidence="2 3">EAF2021</strain>
    </source>
</reference>
<comment type="caution">
    <text evidence="2">The sequence shown here is derived from an EMBL/GenBank/DDBJ whole genome shotgun (WGS) entry which is preliminary data.</text>
</comment>
<sequence>MNLFEPSKRNETKIKKVDFQRAQQSVKRSTPENKTQDRIDRKIISEKRKKEKPGDYKRDTDYSDSE</sequence>
<feature type="compositionally biased region" description="Basic and acidic residues" evidence="1">
    <location>
        <begin position="1"/>
        <end position="19"/>
    </location>
</feature>
<evidence type="ECO:0000256" key="1">
    <source>
        <dbReference type="SAM" id="MobiDB-lite"/>
    </source>
</evidence>
<evidence type="ECO:0000313" key="3">
    <source>
        <dbReference type="Proteomes" id="UP001470230"/>
    </source>
</evidence>
<dbReference type="EMBL" id="JAPFFF010000012">
    <property type="protein sequence ID" value="KAK8875841.1"/>
    <property type="molecule type" value="Genomic_DNA"/>
</dbReference>
<dbReference type="Proteomes" id="UP001470230">
    <property type="component" value="Unassembled WGS sequence"/>
</dbReference>
<gene>
    <name evidence="2" type="ORF">M9Y10_006016</name>
</gene>